<accession>A0AAW1SR96</accession>
<proteinExistence type="predicted"/>
<dbReference type="EMBL" id="JALJOV010001085">
    <property type="protein sequence ID" value="KAK9854806.1"/>
    <property type="molecule type" value="Genomic_DNA"/>
</dbReference>
<evidence type="ECO:0000256" key="1">
    <source>
        <dbReference type="SAM" id="MobiDB-lite"/>
    </source>
</evidence>
<keyword evidence="2" id="KW-0812">Transmembrane</keyword>
<comment type="caution">
    <text evidence="3">The sequence shown here is derived from an EMBL/GenBank/DDBJ whole genome shotgun (WGS) entry which is preliminary data.</text>
</comment>
<protein>
    <submittedName>
        <fullName evidence="3">Uncharacterized protein</fullName>
    </submittedName>
</protein>
<keyword evidence="2" id="KW-1133">Transmembrane helix</keyword>
<feature type="transmembrane region" description="Helical" evidence="2">
    <location>
        <begin position="36"/>
        <end position="58"/>
    </location>
</feature>
<feature type="transmembrane region" description="Helical" evidence="2">
    <location>
        <begin position="65"/>
        <end position="85"/>
    </location>
</feature>
<evidence type="ECO:0000256" key="2">
    <source>
        <dbReference type="SAM" id="Phobius"/>
    </source>
</evidence>
<evidence type="ECO:0000313" key="4">
    <source>
        <dbReference type="Proteomes" id="UP001485043"/>
    </source>
</evidence>
<gene>
    <name evidence="3" type="ORF">WJX84_012358</name>
</gene>
<dbReference type="Proteomes" id="UP001485043">
    <property type="component" value="Unassembled WGS sequence"/>
</dbReference>
<name>A0AAW1SR96_9CHLO</name>
<dbReference type="AlphaFoldDB" id="A0AAW1SR96"/>
<keyword evidence="4" id="KW-1185">Reference proteome</keyword>
<feature type="region of interest" description="Disordered" evidence="1">
    <location>
        <begin position="1"/>
        <end position="26"/>
    </location>
</feature>
<organism evidence="3 4">
    <name type="scientific">Apatococcus fuscideae</name>
    <dbReference type="NCBI Taxonomy" id="2026836"/>
    <lineage>
        <taxon>Eukaryota</taxon>
        <taxon>Viridiplantae</taxon>
        <taxon>Chlorophyta</taxon>
        <taxon>core chlorophytes</taxon>
        <taxon>Trebouxiophyceae</taxon>
        <taxon>Chlorellales</taxon>
        <taxon>Chlorellaceae</taxon>
        <taxon>Apatococcus</taxon>
    </lineage>
</organism>
<feature type="transmembrane region" description="Helical" evidence="2">
    <location>
        <begin position="91"/>
        <end position="110"/>
    </location>
</feature>
<evidence type="ECO:0000313" key="3">
    <source>
        <dbReference type="EMBL" id="KAK9854806.1"/>
    </source>
</evidence>
<keyword evidence="2" id="KW-0472">Membrane</keyword>
<reference evidence="3 4" key="1">
    <citation type="journal article" date="2024" name="Nat. Commun.">
        <title>Phylogenomics reveals the evolutionary origins of lichenization in chlorophyte algae.</title>
        <authorList>
            <person name="Puginier C."/>
            <person name="Libourel C."/>
            <person name="Otte J."/>
            <person name="Skaloud P."/>
            <person name="Haon M."/>
            <person name="Grisel S."/>
            <person name="Petersen M."/>
            <person name="Berrin J.G."/>
            <person name="Delaux P.M."/>
            <person name="Dal Grande F."/>
            <person name="Keller J."/>
        </authorList>
    </citation>
    <scope>NUCLEOTIDE SEQUENCE [LARGE SCALE GENOMIC DNA]</scope>
    <source>
        <strain evidence="3 4">SAG 2523</strain>
    </source>
</reference>
<sequence>MHQGALPDFLSNGTAHTNRRSTRRGNTTGLQTLANANAACGALLAIFGVTIIMTCASLHDAARMTGMVLGVTAMLSGTAGAFAAFQRLPSLIILSGLAALVTIMLSFTFLEQVQAGVKTDCAIAELMLRSEGARKMADEARHIHKELFDAVYVRLHELEGAAEARQATVDKRVKLRHEQSKLQDLDASYIILSAGAKDAQLLQRVPQETAAVVACLVVLEKIAEHKQAPDLHHSVQFQEFEELVSLLLDEHQQPSTHAPAVDTSILKQTARELPNFEGALHRSKEGEYHKNDIKGLMTELEEHQQVLARDHDAKRRSWNKKFQDAIHHKLLRQHRNFLQAS</sequence>